<proteinExistence type="predicted"/>
<keyword evidence="3" id="KW-1185">Reference proteome</keyword>
<organism evidence="2 3">
    <name type="scientific">Ferirhizobium litorale</name>
    <dbReference type="NCBI Taxonomy" id="2927786"/>
    <lineage>
        <taxon>Bacteria</taxon>
        <taxon>Pseudomonadati</taxon>
        <taxon>Pseudomonadota</taxon>
        <taxon>Alphaproteobacteria</taxon>
        <taxon>Hyphomicrobiales</taxon>
        <taxon>Rhizobiaceae</taxon>
        <taxon>Ferirhizobium</taxon>
    </lineage>
</organism>
<dbReference type="AlphaFoldDB" id="A0AAE3QB97"/>
<dbReference type="Proteomes" id="UP001161580">
    <property type="component" value="Unassembled WGS sequence"/>
</dbReference>
<dbReference type="Gene3D" id="3.40.50.2000">
    <property type="entry name" value="Glycogen Phosphorylase B"/>
    <property type="match status" value="1"/>
</dbReference>
<feature type="domain" description="Glycosyltransferase subfamily 4-like N-terminal" evidence="1">
    <location>
        <begin position="154"/>
        <end position="352"/>
    </location>
</feature>
<accession>A0AAE3QB97</accession>
<sequence length="545" mass="60538">MTSAQEAQIYTVSKPKSELLLKAINILVFAGDDLENNFGEISDFISKKSQIQTSEVYVVLLGDVKELPVDLVQSTFGDLARLDLPVEILFYDDGKGRPPKNLPPATIYHLAELRLVSIQSFDLEGNLKSYARAADGKLEILFLFPGAMFPVNMGAHRRALNMLAALVEHGFNVTIAYTGASARIRQEAAPFLRLLAKQIEPFSNKQNPLLKVVVEAKKALRMFVNRLRGIRSISAESFIDRARLRNNKHLRKALAQLDANNFDAIFVNYAWMLPSVERKTIYRPLIICDTHDVQYFRTLSMKGDGKALTASIRRSKNREISLLRRADYVLAISERDGDLLRRDIPVEKVLVAPSSYRYCFMEVRKPRASSPMVFGFLGRDMPANVVALELVLNEWWPAISRYSPASKIVVAGSVCSAPGIRKIAFLNDSIELVGSVRTVTGFFEGIDVLLSPVLVAGGMNFKNAEAIVAGVTLITNRLGAEAIGDGDLHIANSAQDVIELLKNIELDPEAELQHRARSQDVLMRKFTPNPAVEMLAALISQRKST</sequence>
<dbReference type="Pfam" id="PF13439">
    <property type="entry name" value="Glyco_transf_4"/>
    <property type="match status" value="1"/>
</dbReference>
<keyword evidence="2" id="KW-0328">Glycosyltransferase</keyword>
<evidence type="ECO:0000313" key="2">
    <source>
        <dbReference type="EMBL" id="MDI7922627.1"/>
    </source>
</evidence>
<evidence type="ECO:0000259" key="1">
    <source>
        <dbReference type="Pfam" id="PF13439"/>
    </source>
</evidence>
<dbReference type="InterPro" id="IPR028098">
    <property type="entry name" value="Glyco_trans_4-like_N"/>
</dbReference>
<dbReference type="SUPFAM" id="SSF53756">
    <property type="entry name" value="UDP-Glycosyltransferase/glycogen phosphorylase"/>
    <property type="match status" value="1"/>
</dbReference>
<dbReference type="RefSeq" id="WP_311794362.1">
    <property type="nucleotide sequence ID" value="NZ_JALDYZ010000005.1"/>
</dbReference>
<name>A0AAE3QB97_9HYPH</name>
<dbReference type="GO" id="GO:0016757">
    <property type="term" value="F:glycosyltransferase activity"/>
    <property type="evidence" value="ECO:0007669"/>
    <property type="project" value="UniProtKB-KW"/>
</dbReference>
<comment type="caution">
    <text evidence="2">The sequence shown here is derived from an EMBL/GenBank/DDBJ whole genome shotgun (WGS) entry which is preliminary data.</text>
</comment>
<protein>
    <submittedName>
        <fullName evidence="2">Glycosyltransferase</fullName>
        <ecNumber evidence="2">2.4.-.-</ecNumber>
    </submittedName>
</protein>
<gene>
    <name evidence="2" type="ORF">MRS75_11070</name>
</gene>
<dbReference type="EC" id="2.4.-.-" evidence="2"/>
<evidence type="ECO:0000313" key="3">
    <source>
        <dbReference type="Proteomes" id="UP001161580"/>
    </source>
</evidence>
<reference evidence="2" key="1">
    <citation type="submission" date="2022-03" db="EMBL/GenBank/DDBJ databases">
        <title>Fererhizobium litorale gen. nov., sp. nov., isolated from sandy sediments of the Sea of Japan seashore.</title>
        <authorList>
            <person name="Romanenko L."/>
            <person name="Kurilenko V."/>
            <person name="Otstavnykh N."/>
            <person name="Svetashev V."/>
            <person name="Tekutyeva L."/>
            <person name="Isaeva M."/>
            <person name="Mikhailov V."/>
        </authorList>
    </citation>
    <scope>NUCLEOTIDE SEQUENCE</scope>
    <source>
        <strain evidence="2">KMM 9576</strain>
    </source>
</reference>
<dbReference type="EMBL" id="JALDYZ010000005">
    <property type="protein sequence ID" value="MDI7922627.1"/>
    <property type="molecule type" value="Genomic_DNA"/>
</dbReference>
<keyword evidence="2" id="KW-0808">Transferase</keyword>
<dbReference type="Pfam" id="PF13692">
    <property type="entry name" value="Glyco_trans_1_4"/>
    <property type="match status" value="1"/>
</dbReference>